<dbReference type="InterPro" id="IPR050122">
    <property type="entry name" value="RTK"/>
</dbReference>
<dbReference type="Proteomes" id="UP000789405">
    <property type="component" value="Unassembled WGS sequence"/>
</dbReference>
<dbReference type="Pfam" id="PF07714">
    <property type="entry name" value="PK_Tyr_Ser-Thr"/>
    <property type="match status" value="1"/>
</dbReference>
<gene>
    <name evidence="2" type="ORF">DERYTH_LOCUS5959</name>
</gene>
<reference evidence="2" key="1">
    <citation type="submission" date="2021-06" db="EMBL/GenBank/DDBJ databases">
        <authorList>
            <person name="Kallberg Y."/>
            <person name="Tangrot J."/>
            <person name="Rosling A."/>
        </authorList>
    </citation>
    <scope>NUCLEOTIDE SEQUENCE</scope>
    <source>
        <strain evidence="2">MA453B</strain>
    </source>
</reference>
<dbReference type="InterPro" id="IPR006597">
    <property type="entry name" value="Sel1-like"/>
</dbReference>
<dbReference type="SMART" id="SM00671">
    <property type="entry name" value="SEL1"/>
    <property type="match status" value="3"/>
</dbReference>
<dbReference type="EMBL" id="CAJVPY010002592">
    <property type="protein sequence ID" value="CAG8565789.1"/>
    <property type="molecule type" value="Genomic_DNA"/>
</dbReference>
<dbReference type="PROSITE" id="PS50011">
    <property type="entry name" value="PROTEIN_KINASE_DOM"/>
    <property type="match status" value="1"/>
</dbReference>
<dbReference type="PANTHER" id="PTHR24416:SF611">
    <property type="entry name" value="TYROSINE-PROTEIN KINASE TRANSMEMBRANE RECEPTOR ROR"/>
    <property type="match status" value="1"/>
</dbReference>
<accession>A0A9N9BII9</accession>
<dbReference type="Gene3D" id="1.25.40.10">
    <property type="entry name" value="Tetratricopeptide repeat domain"/>
    <property type="match status" value="1"/>
</dbReference>
<dbReference type="GO" id="GO:0043235">
    <property type="term" value="C:receptor complex"/>
    <property type="evidence" value="ECO:0007669"/>
    <property type="project" value="TreeGrafter"/>
</dbReference>
<dbReference type="SMART" id="SM00220">
    <property type="entry name" value="S_TKc"/>
    <property type="match status" value="1"/>
</dbReference>
<dbReference type="GO" id="GO:0005524">
    <property type="term" value="F:ATP binding"/>
    <property type="evidence" value="ECO:0007669"/>
    <property type="project" value="InterPro"/>
</dbReference>
<dbReference type="Gene3D" id="1.10.510.10">
    <property type="entry name" value="Transferase(Phosphotransferase) domain 1"/>
    <property type="match status" value="1"/>
</dbReference>
<dbReference type="SUPFAM" id="SSF56112">
    <property type="entry name" value="Protein kinase-like (PK-like)"/>
    <property type="match status" value="1"/>
</dbReference>
<dbReference type="AlphaFoldDB" id="A0A9N9BII9"/>
<dbReference type="OrthoDB" id="2384430at2759"/>
<dbReference type="InterPro" id="IPR001245">
    <property type="entry name" value="Ser-Thr/Tyr_kinase_cat_dom"/>
</dbReference>
<evidence type="ECO:0000313" key="3">
    <source>
        <dbReference type="Proteomes" id="UP000789405"/>
    </source>
</evidence>
<keyword evidence="3" id="KW-1185">Reference proteome</keyword>
<dbReference type="InterPro" id="IPR011990">
    <property type="entry name" value="TPR-like_helical_dom_sf"/>
</dbReference>
<protein>
    <submittedName>
        <fullName evidence="2">6614_t:CDS:1</fullName>
    </submittedName>
</protein>
<evidence type="ECO:0000259" key="1">
    <source>
        <dbReference type="PROSITE" id="PS50011"/>
    </source>
</evidence>
<feature type="domain" description="Protein kinase" evidence="1">
    <location>
        <begin position="11"/>
        <end position="385"/>
    </location>
</feature>
<dbReference type="InterPro" id="IPR011009">
    <property type="entry name" value="Kinase-like_dom_sf"/>
</dbReference>
<proteinExistence type="predicted"/>
<comment type="caution">
    <text evidence="2">The sequence shown here is derived from an EMBL/GenBank/DDBJ whole genome shotgun (WGS) entry which is preliminary data.</text>
</comment>
<name>A0A9N9BII9_9GLOM</name>
<dbReference type="GO" id="GO:0005886">
    <property type="term" value="C:plasma membrane"/>
    <property type="evidence" value="ECO:0007669"/>
    <property type="project" value="TreeGrafter"/>
</dbReference>
<evidence type="ECO:0000313" key="2">
    <source>
        <dbReference type="EMBL" id="CAG8565789.1"/>
    </source>
</evidence>
<dbReference type="GO" id="GO:0004714">
    <property type="term" value="F:transmembrane receptor protein tyrosine kinase activity"/>
    <property type="evidence" value="ECO:0007669"/>
    <property type="project" value="TreeGrafter"/>
</dbReference>
<dbReference type="Pfam" id="PF08238">
    <property type="entry name" value="Sel1"/>
    <property type="match status" value="3"/>
</dbReference>
<dbReference type="GO" id="GO:0007169">
    <property type="term" value="P:cell surface receptor protein tyrosine kinase signaling pathway"/>
    <property type="evidence" value="ECO:0007669"/>
    <property type="project" value="TreeGrafter"/>
</dbReference>
<dbReference type="PANTHER" id="PTHR24416">
    <property type="entry name" value="TYROSINE-PROTEIN KINASE RECEPTOR"/>
    <property type="match status" value="1"/>
</dbReference>
<dbReference type="InterPro" id="IPR000719">
    <property type="entry name" value="Prot_kinase_dom"/>
</dbReference>
<dbReference type="SUPFAM" id="SSF81901">
    <property type="entry name" value="HCP-like"/>
    <property type="match status" value="1"/>
</dbReference>
<organism evidence="2 3">
    <name type="scientific">Dentiscutata erythropus</name>
    <dbReference type="NCBI Taxonomy" id="1348616"/>
    <lineage>
        <taxon>Eukaryota</taxon>
        <taxon>Fungi</taxon>
        <taxon>Fungi incertae sedis</taxon>
        <taxon>Mucoromycota</taxon>
        <taxon>Glomeromycotina</taxon>
        <taxon>Glomeromycetes</taxon>
        <taxon>Diversisporales</taxon>
        <taxon>Gigasporaceae</taxon>
        <taxon>Dentiscutata</taxon>
    </lineage>
</organism>
<sequence>MCLLTEQTMAFEEFKKINTGPFSTVYKVTIKNTENTQDTEKIFALKVIESNERTSKEVVNELKHMLLVGPHQNIVQFYGIYKIKDQLDPDDIKYALVLEYADDGTLRNYLCEKRTKIEWKLKIQFAIQLRCELLFLAIIRIFASNLECWQSKPNDRPSLEEVSMRLNYINDPFFQDIPLNDISDFKTYIDTTFNGIQKDPAQVTQDIVDELYSYFDKLFNEGKSVYKIIDKFISEHQKPDKDIFNWLSDHKDEPKYGCLLGLFLTWHIGTEESNVAAYDLFLNAAERGDLIAQYFVGRCYEDGWNTKKTRKKQLNDKGFKLFEQAAEIGLSVSQYDLAKCYESKGTIDDFKKALFWYQKAIENNYNCYNERELVKDKIHKIVNKL</sequence>